<organism evidence="1">
    <name type="scientific">marine sediment metagenome</name>
    <dbReference type="NCBI Taxonomy" id="412755"/>
    <lineage>
        <taxon>unclassified sequences</taxon>
        <taxon>metagenomes</taxon>
        <taxon>ecological metagenomes</taxon>
    </lineage>
</organism>
<protein>
    <submittedName>
        <fullName evidence="1">Uncharacterized protein</fullName>
    </submittedName>
</protein>
<gene>
    <name evidence="1" type="ORF">S03H2_56283</name>
</gene>
<dbReference type="SUPFAM" id="SSF53474">
    <property type="entry name" value="alpha/beta-Hydrolases"/>
    <property type="match status" value="1"/>
</dbReference>
<sequence>MTNKKLEKIQNVAVNQMIKLKDGRNLGYADLGNPEAKPLFHFHGFPGSR</sequence>
<dbReference type="AlphaFoldDB" id="X1JZB1"/>
<comment type="caution">
    <text evidence="1">The sequence shown here is derived from an EMBL/GenBank/DDBJ whole genome shotgun (WGS) entry which is preliminary data.</text>
</comment>
<feature type="non-terminal residue" evidence="1">
    <location>
        <position position="49"/>
    </location>
</feature>
<evidence type="ECO:0000313" key="1">
    <source>
        <dbReference type="EMBL" id="GAH86760.1"/>
    </source>
</evidence>
<dbReference type="Gene3D" id="3.40.50.1820">
    <property type="entry name" value="alpha/beta hydrolase"/>
    <property type="match status" value="1"/>
</dbReference>
<proteinExistence type="predicted"/>
<reference evidence="1" key="1">
    <citation type="journal article" date="2014" name="Front. Microbiol.">
        <title>High frequency of phylogenetically diverse reductive dehalogenase-homologous genes in deep subseafloor sedimentary metagenomes.</title>
        <authorList>
            <person name="Kawai M."/>
            <person name="Futagami T."/>
            <person name="Toyoda A."/>
            <person name="Takaki Y."/>
            <person name="Nishi S."/>
            <person name="Hori S."/>
            <person name="Arai W."/>
            <person name="Tsubouchi T."/>
            <person name="Morono Y."/>
            <person name="Uchiyama I."/>
            <person name="Ito T."/>
            <person name="Fujiyama A."/>
            <person name="Inagaki F."/>
            <person name="Takami H."/>
        </authorList>
    </citation>
    <scope>NUCLEOTIDE SEQUENCE</scope>
    <source>
        <strain evidence="1">Expedition CK06-06</strain>
    </source>
</reference>
<dbReference type="InterPro" id="IPR029058">
    <property type="entry name" value="AB_hydrolase_fold"/>
</dbReference>
<dbReference type="EMBL" id="BARU01035994">
    <property type="protein sequence ID" value="GAH86760.1"/>
    <property type="molecule type" value="Genomic_DNA"/>
</dbReference>
<name>X1JZB1_9ZZZZ</name>
<accession>X1JZB1</accession>